<dbReference type="Proteomes" id="UP000204537">
    <property type="component" value="Segment"/>
</dbReference>
<evidence type="ECO:0000256" key="3">
    <source>
        <dbReference type="ARBA" id="ARBA00022840"/>
    </source>
</evidence>
<comment type="similarity">
    <text evidence="1">Belongs to the RecA family.</text>
</comment>
<evidence type="ECO:0000256" key="4">
    <source>
        <dbReference type="ARBA" id="ARBA00023172"/>
    </source>
</evidence>
<dbReference type="GO" id="GO:0003697">
    <property type="term" value="F:single-stranded DNA binding"/>
    <property type="evidence" value="ECO:0007669"/>
    <property type="project" value="InterPro"/>
</dbReference>
<dbReference type="SMART" id="SM00382">
    <property type="entry name" value="AAA"/>
    <property type="match status" value="1"/>
</dbReference>
<keyword evidence="4" id="KW-0233">DNA recombination</keyword>
<reference evidence="9 10" key="1">
    <citation type="journal article" date="2016" name="Virology">
        <title>The genomic content and context of auxiliary metabolic genes in marine cyanomyoviruses.</title>
        <authorList>
            <person name="Crummett L.T."/>
            <person name="Puxty R.J."/>
            <person name="Weihe C."/>
            <person name="Marston M.F."/>
            <person name="Martiny J.B."/>
        </authorList>
    </citation>
    <scope>NUCLEOTIDE SEQUENCE [LARGE SCALE GENOMIC DNA]</scope>
    <source>
        <strain evidence="6">0808SB25</strain>
        <strain evidence="7">0910TB04</strain>
        <strain evidence="8">1010CC42</strain>
    </source>
</reference>
<dbReference type="GeneID" id="30306464"/>
<dbReference type="GO" id="GO:0006310">
    <property type="term" value="P:DNA recombination"/>
    <property type="evidence" value="ECO:0007669"/>
    <property type="project" value="UniProtKB-KW"/>
</dbReference>
<dbReference type="EMBL" id="KU686199">
    <property type="protein sequence ID" value="AOV59157.1"/>
    <property type="molecule type" value="Genomic_DNA"/>
</dbReference>
<dbReference type="InterPro" id="IPR020588">
    <property type="entry name" value="RecA_ATP-bd"/>
</dbReference>
<dbReference type="PANTHER" id="PTHR45900">
    <property type="entry name" value="RECA"/>
    <property type="match status" value="1"/>
</dbReference>
<dbReference type="GO" id="GO:0005524">
    <property type="term" value="F:ATP binding"/>
    <property type="evidence" value="ECO:0007669"/>
    <property type="project" value="UniProtKB-KW"/>
</dbReference>
<dbReference type="EMBL" id="KU686198">
    <property type="protein sequence ID" value="AOV58918.1"/>
    <property type="molecule type" value="Genomic_DNA"/>
</dbReference>
<dbReference type="PROSITE" id="PS50162">
    <property type="entry name" value="RECA_2"/>
    <property type="match status" value="1"/>
</dbReference>
<sequence length="343" mass="37954">MDFLSQVIKDSKNEFASLASDGIAAGDVETFVDTGSYIFNALVSGSIYGGLPSNKITALAGESGTGKTFFCLSVVRNFLDLDPDAGVIYFETESAISRNMVESRGIDSKRLVIFPVNTVEEFRTQAVRIIDKYMETPKDERKPLMFVLDSLGMLATNKEVQDASDDKQVRDMTKAQLIKSCFRILTLKLGKANIPMIVTNHTYDVVGAYVPTKEMGGGSGLKYSASTIVYLGKKKEKDGTVLIGNIIKCEAKKSRLTREGSKVETRLFFDERGLEKHYGLLELGERAGLWKNVAGRYEIEGKKVYAKAILKDPDAYFTEEVLAELDKQAQREFLYGADDDGES</sequence>
<dbReference type="GO" id="GO:0006281">
    <property type="term" value="P:DNA repair"/>
    <property type="evidence" value="ECO:0007669"/>
    <property type="project" value="InterPro"/>
</dbReference>
<dbReference type="EMBL" id="KU686197">
    <property type="protein sequence ID" value="AOV58678.1"/>
    <property type="molecule type" value="Genomic_DNA"/>
</dbReference>
<dbReference type="RefSeq" id="YP_009321437.1">
    <property type="nucleotide sequence ID" value="NC_031906.1"/>
</dbReference>
<dbReference type="InterPro" id="IPR049428">
    <property type="entry name" value="RecA-like_N"/>
</dbReference>
<dbReference type="GO" id="GO:0140664">
    <property type="term" value="F:ATP-dependent DNA damage sensor activity"/>
    <property type="evidence" value="ECO:0007669"/>
    <property type="project" value="InterPro"/>
</dbReference>
<gene>
    <name evidence="8" type="ORF">C421010_174</name>
    <name evidence="6" type="ORF">S250808_173</name>
    <name evidence="7" type="ORF">T040910_174</name>
</gene>
<evidence type="ECO:0000313" key="9">
    <source>
        <dbReference type="Proteomes" id="UP000204537"/>
    </source>
</evidence>
<evidence type="ECO:0000313" key="6">
    <source>
        <dbReference type="EMBL" id="AOV58678.1"/>
    </source>
</evidence>
<dbReference type="SUPFAM" id="SSF52540">
    <property type="entry name" value="P-loop containing nucleoside triphosphate hydrolases"/>
    <property type="match status" value="1"/>
</dbReference>
<evidence type="ECO:0000259" key="5">
    <source>
        <dbReference type="PROSITE" id="PS50162"/>
    </source>
</evidence>
<feature type="domain" description="RecA family profile 1" evidence="5">
    <location>
        <begin position="28"/>
        <end position="202"/>
    </location>
</feature>
<keyword evidence="9" id="KW-1185">Reference proteome</keyword>
<dbReference type="Proteomes" id="UP000240804">
    <property type="component" value="Segment"/>
</dbReference>
<dbReference type="Pfam" id="PF00154">
    <property type="entry name" value="RecA_N"/>
    <property type="match status" value="1"/>
</dbReference>
<evidence type="ECO:0000313" key="7">
    <source>
        <dbReference type="EMBL" id="AOV58918.1"/>
    </source>
</evidence>
<keyword evidence="2" id="KW-0547">Nucleotide-binding</keyword>
<evidence type="ECO:0000313" key="11">
    <source>
        <dbReference type="Proteomes" id="UP000240920"/>
    </source>
</evidence>
<protein>
    <submittedName>
        <fullName evidence="6">Recombination protein</fullName>
    </submittedName>
</protein>
<proteinExistence type="inferred from homology"/>
<dbReference type="Gene3D" id="3.40.50.300">
    <property type="entry name" value="P-loop containing nucleotide triphosphate hydrolases"/>
    <property type="match status" value="1"/>
</dbReference>
<evidence type="ECO:0000256" key="2">
    <source>
        <dbReference type="ARBA" id="ARBA00022741"/>
    </source>
</evidence>
<evidence type="ECO:0000313" key="8">
    <source>
        <dbReference type="EMBL" id="AOV59157.1"/>
    </source>
</evidence>
<evidence type="ECO:0000256" key="1">
    <source>
        <dbReference type="ARBA" id="ARBA00009391"/>
    </source>
</evidence>
<dbReference type="Proteomes" id="UP000240920">
    <property type="component" value="Segment"/>
</dbReference>
<evidence type="ECO:0000313" key="10">
    <source>
        <dbReference type="Proteomes" id="UP000240804"/>
    </source>
</evidence>
<dbReference type="InterPro" id="IPR027417">
    <property type="entry name" value="P-loop_NTPase"/>
</dbReference>
<accession>A0A1D8KJ51</accession>
<dbReference type="KEGG" id="vg:30306464"/>
<keyword evidence="3" id="KW-0067">ATP-binding</keyword>
<dbReference type="OrthoDB" id="4366at10239"/>
<dbReference type="PANTHER" id="PTHR45900:SF1">
    <property type="entry name" value="MITOCHONDRIAL DNA REPAIR PROTEIN RECA HOMOLOG-RELATED"/>
    <property type="match status" value="1"/>
</dbReference>
<dbReference type="InterPro" id="IPR013765">
    <property type="entry name" value="DNA_recomb/repair_RecA"/>
</dbReference>
<dbReference type="InterPro" id="IPR003593">
    <property type="entry name" value="AAA+_ATPase"/>
</dbReference>
<name>A0A1D8KJ51_9CAUD</name>
<organism evidence="6 11">
    <name type="scientific">Synechococcus phage S-CAM3</name>
    <dbReference type="NCBI Taxonomy" id="1883366"/>
    <lineage>
        <taxon>Viruses</taxon>
        <taxon>Duplodnaviria</taxon>
        <taxon>Heunggongvirae</taxon>
        <taxon>Uroviricota</taxon>
        <taxon>Caudoviricetes</taxon>
        <taxon>Pantevenvirales</taxon>
        <taxon>Kyanoviridae</taxon>
        <taxon>Charybdisvirus</taxon>
        <taxon>Charybdisvirus scam3</taxon>
    </lineage>
</organism>